<name>A0A971M429_9BACT</name>
<comment type="caution">
    <text evidence="1">The sequence shown here is derived from an EMBL/GenBank/DDBJ whole genome shotgun (WGS) entry which is preliminary data.</text>
</comment>
<evidence type="ECO:0000313" key="1">
    <source>
        <dbReference type="EMBL" id="NLW35607.1"/>
    </source>
</evidence>
<dbReference type="PANTHER" id="PTHR37953">
    <property type="entry name" value="UPF0127 PROTEIN MJ1496"/>
    <property type="match status" value="1"/>
</dbReference>
<evidence type="ECO:0000313" key="2">
    <source>
        <dbReference type="Proteomes" id="UP000777265"/>
    </source>
</evidence>
<dbReference type="PANTHER" id="PTHR37953:SF1">
    <property type="entry name" value="UPF0127 PROTEIN MJ1496"/>
    <property type="match status" value="1"/>
</dbReference>
<organism evidence="1 2">
    <name type="scientific">Syntrophorhabdus aromaticivorans</name>
    <dbReference type="NCBI Taxonomy" id="328301"/>
    <lineage>
        <taxon>Bacteria</taxon>
        <taxon>Pseudomonadati</taxon>
        <taxon>Thermodesulfobacteriota</taxon>
        <taxon>Syntrophorhabdia</taxon>
        <taxon>Syntrophorhabdales</taxon>
        <taxon>Syntrophorhabdaceae</taxon>
        <taxon>Syntrophorhabdus</taxon>
    </lineage>
</organism>
<reference evidence="1" key="1">
    <citation type="journal article" date="2020" name="Biotechnol. Biofuels">
        <title>New insights from the biogas microbiome by comprehensive genome-resolved metagenomics of nearly 1600 species originating from multiple anaerobic digesters.</title>
        <authorList>
            <person name="Campanaro S."/>
            <person name="Treu L."/>
            <person name="Rodriguez-R L.M."/>
            <person name="Kovalovszki A."/>
            <person name="Ziels R.M."/>
            <person name="Maus I."/>
            <person name="Zhu X."/>
            <person name="Kougias P.G."/>
            <person name="Basile A."/>
            <person name="Luo G."/>
            <person name="Schluter A."/>
            <person name="Konstantinidis K.T."/>
            <person name="Angelidaki I."/>
        </authorList>
    </citation>
    <scope>NUCLEOTIDE SEQUENCE</scope>
    <source>
        <strain evidence="1">AS06rmzACSIP_7</strain>
    </source>
</reference>
<accession>A0A971M429</accession>
<gene>
    <name evidence="1" type="ORF">GXY80_09035</name>
</gene>
<dbReference type="InterPro" id="IPR038695">
    <property type="entry name" value="Saro_0823-like_sf"/>
</dbReference>
<proteinExistence type="predicted"/>
<sequence length="137" mass="15261">MIASLQSPGSHAGTVAFYDTKGLEHCKFVAELAVTEAEHARGLMHRVSLAHNGGMLFIFDNEEVRYFWMRNTIIPLDMIFIDSQKRVVNIHRGAKPMDETAISSRFPAKYVLEISAGLVSQCGISSGMKVRFDNLSK</sequence>
<protein>
    <submittedName>
        <fullName evidence="1">DUF192 domain-containing protein</fullName>
    </submittedName>
</protein>
<reference evidence="1" key="2">
    <citation type="submission" date="2020-01" db="EMBL/GenBank/DDBJ databases">
        <authorList>
            <person name="Campanaro S."/>
        </authorList>
    </citation>
    <scope>NUCLEOTIDE SEQUENCE</scope>
    <source>
        <strain evidence="1">AS06rmzACSIP_7</strain>
    </source>
</reference>
<dbReference type="InterPro" id="IPR003795">
    <property type="entry name" value="DUF192"/>
</dbReference>
<dbReference type="Proteomes" id="UP000777265">
    <property type="component" value="Unassembled WGS sequence"/>
</dbReference>
<dbReference type="Gene3D" id="2.60.120.1140">
    <property type="entry name" value="Protein of unknown function DUF192"/>
    <property type="match status" value="1"/>
</dbReference>
<dbReference type="AlphaFoldDB" id="A0A971M429"/>
<dbReference type="EMBL" id="JAAYEE010000146">
    <property type="protein sequence ID" value="NLW35607.1"/>
    <property type="molecule type" value="Genomic_DNA"/>
</dbReference>
<dbReference type="Pfam" id="PF02643">
    <property type="entry name" value="DUF192"/>
    <property type="match status" value="1"/>
</dbReference>